<proteinExistence type="predicted"/>
<sequence length="221" mass="24264">MFQPNNLRLLQSIRYPTTVHTNLNLHHAAIGMQEKHSLPESVKRSSVCRLRTSAEKIVSIVKIRSQSTALESRGRHFEMTYNFLQQACLGIEGNGLDACLKVLSLSKYRASSSDAKCSIPLLPIVRIVTRNLTPKRADHASHKRKQVSTTPEPDAARDTAPLDAVMGEELSWGVTAGGQRMDRVTAQPVPGFAGTPEAENEMVWALLAEMVGWHGGVVKGE</sequence>
<evidence type="ECO:0000313" key="3">
    <source>
        <dbReference type="Proteomes" id="UP000824596"/>
    </source>
</evidence>
<protein>
    <submittedName>
        <fullName evidence="2">Uncharacterized protein</fullName>
    </submittedName>
</protein>
<accession>A0A9P8SIV2</accession>
<dbReference type="GeneID" id="68355213"/>
<organism evidence="2 3">
    <name type="scientific">Hirsutella rhossiliensis</name>
    <dbReference type="NCBI Taxonomy" id="111463"/>
    <lineage>
        <taxon>Eukaryota</taxon>
        <taxon>Fungi</taxon>
        <taxon>Dikarya</taxon>
        <taxon>Ascomycota</taxon>
        <taxon>Pezizomycotina</taxon>
        <taxon>Sordariomycetes</taxon>
        <taxon>Hypocreomycetidae</taxon>
        <taxon>Hypocreales</taxon>
        <taxon>Ophiocordycipitaceae</taxon>
        <taxon>Hirsutella</taxon>
    </lineage>
</organism>
<name>A0A9P8SIV2_9HYPO</name>
<feature type="region of interest" description="Disordered" evidence="1">
    <location>
        <begin position="135"/>
        <end position="160"/>
    </location>
</feature>
<comment type="caution">
    <text evidence="2">The sequence shown here is derived from an EMBL/GenBank/DDBJ whole genome shotgun (WGS) entry which is preliminary data.</text>
</comment>
<dbReference type="OrthoDB" id="4456959at2759"/>
<dbReference type="EMBL" id="JAIZPD010000005">
    <property type="protein sequence ID" value="KAH0963574.1"/>
    <property type="molecule type" value="Genomic_DNA"/>
</dbReference>
<dbReference type="AlphaFoldDB" id="A0A9P8SIV2"/>
<evidence type="ECO:0000256" key="1">
    <source>
        <dbReference type="SAM" id="MobiDB-lite"/>
    </source>
</evidence>
<keyword evidence="3" id="KW-1185">Reference proteome</keyword>
<dbReference type="Proteomes" id="UP000824596">
    <property type="component" value="Unassembled WGS sequence"/>
</dbReference>
<dbReference type="RefSeq" id="XP_044721087.1">
    <property type="nucleotide sequence ID" value="XM_044864555.1"/>
</dbReference>
<reference evidence="2" key="1">
    <citation type="submission" date="2021-09" db="EMBL/GenBank/DDBJ databases">
        <title>A high-quality genome of the endoparasitic fungus Hirsutella rhossiliensis with a comparison of Hirsutella genomes reveals transposable elements contributing to genome size variation.</title>
        <authorList>
            <person name="Lin R."/>
            <person name="Jiao Y."/>
            <person name="Sun X."/>
            <person name="Ling J."/>
            <person name="Xie B."/>
            <person name="Cheng X."/>
        </authorList>
    </citation>
    <scope>NUCLEOTIDE SEQUENCE</scope>
    <source>
        <strain evidence="2">HR02</strain>
    </source>
</reference>
<gene>
    <name evidence="2" type="ORF">HRG_06084</name>
</gene>
<evidence type="ECO:0000313" key="2">
    <source>
        <dbReference type="EMBL" id="KAH0963574.1"/>
    </source>
</evidence>